<feature type="non-terminal residue" evidence="1">
    <location>
        <position position="290"/>
    </location>
</feature>
<dbReference type="Proteomes" id="UP000051574">
    <property type="component" value="Unassembled WGS sequence"/>
</dbReference>
<dbReference type="GO" id="GO:0005739">
    <property type="term" value="C:mitochondrion"/>
    <property type="evidence" value="ECO:0007669"/>
    <property type="project" value="TreeGrafter"/>
</dbReference>
<sequence>MTSKAKVIINAVGPYRFYGEAVVKACLTTSTHYVDVTGEPEFMEKIQLYYHEEALKKRVYLISACGMDSVPCDMGAVFMMKNFNGTLNSIVAYFNMIEDRHPGPFFNYATWESAIHSLANYKNLVDIRSKLFSNKLPQRKPKLDLRKNIFNHEPTQRWYLPFPGADRAVMLRTQRYFYEKHNLRPIQVQCYCGFEKYYNAASAILMGSIFTTLCNYQWTRSLLLKHPKLFSFGVFTRGGPSEEKQANSTFNITLEGEGWDKKSSAPTGEFNVLPNKKIVANVSGRNPAYG</sequence>
<evidence type="ECO:0000313" key="1">
    <source>
        <dbReference type="EMBL" id="KRT79282.1"/>
    </source>
</evidence>
<comment type="caution">
    <text evidence="1">The sequence shown here is derived from an EMBL/GenBank/DDBJ whole genome shotgun (WGS) entry which is preliminary data.</text>
</comment>
<evidence type="ECO:0000313" key="2">
    <source>
        <dbReference type="Proteomes" id="UP000051574"/>
    </source>
</evidence>
<dbReference type="InterPro" id="IPR051276">
    <property type="entry name" value="Saccharopine_DH-like_oxidrdct"/>
</dbReference>
<dbReference type="AlphaFoldDB" id="A0A0T6AW48"/>
<dbReference type="GO" id="GO:0009247">
    <property type="term" value="P:glycolipid biosynthetic process"/>
    <property type="evidence" value="ECO:0007669"/>
    <property type="project" value="TreeGrafter"/>
</dbReference>
<dbReference type="PANTHER" id="PTHR12286:SF5">
    <property type="entry name" value="SACCHAROPINE DEHYDROGENASE-LIKE OXIDOREDUCTASE"/>
    <property type="match status" value="1"/>
</dbReference>
<reference evidence="1 2" key="1">
    <citation type="submission" date="2015-09" db="EMBL/GenBank/DDBJ databases">
        <title>Draft genome of the scarab beetle Oryctes borbonicus.</title>
        <authorList>
            <person name="Meyer J.M."/>
            <person name="Markov G.V."/>
            <person name="Baskaran P."/>
            <person name="Herrmann M."/>
            <person name="Sommer R.J."/>
            <person name="Roedelsperger C."/>
        </authorList>
    </citation>
    <scope>NUCLEOTIDE SEQUENCE [LARGE SCALE GENOMIC DNA]</scope>
    <source>
        <strain evidence="1">OB123</strain>
        <tissue evidence="1">Whole animal</tissue>
    </source>
</reference>
<organism evidence="1 2">
    <name type="scientific">Oryctes borbonicus</name>
    <dbReference type="NCBI Taxonomy" id="1629725"/>
    <lineage>
        <taxon>Eukaryota</taxon>
        <taxon>Metazoa</taxon>
        <taxon>Ecdysozoa</taxon>
        <taxon>Arthropoda</taxon>
        <taxon>Hexapoda</taxon>
        <taxon>Insecta</taxon>
        <taxon>Pterygota</taxon>
        <taxon>Neoptera</taxon>
        <taxon>Endopterygota</taxon>
        <taxon>Coleoptera</taxon>
        <taxon>Polyphaga</taxon>
        <taxon>Scarabaeiformia</taxon>
        <taxon>Scarabaeidae</taxon>
        <taxon>Dynastinae</taxon>
        <taxon>Oryctes</taxon>
    </lineage>
</organism>
<name>A0A0T6AW48_9SCAR</name>
<proteinExistence type="predicted"/>
<dbReference type="OrthoDB" id="10268090at2759"/>
<dbReference type="Gene3D" id="3.40.50.720">
    <property type="entry name" value="NAD(P)-binding Rossmann-like Domain"/>
    <property type="match status" value="1"/>
</dbReference>
<accession>A0A0T6AW48</accession>
<dbReference type="EMBL" id="LJIG01022680">
    <property type="protein sequence ID" value="KRT79282.1"/>
    <property type="molecule type" value="Genomic_DNA"/>
</dbReference>
<protein>
    <submittedName>
        <fullName evidence="1">Uncharacterized protein</fullName>
    </submittedName>
</protein>
<gene>
    <name evidence="1" type="ORF">AMK59_6691</name>
</gene>
<keyword evidence="2" id="KW-1185">Reference proteome</keyword>
<dbReference type="PANTHER" id="PTHR12286">
    <property type="entry name" value="SACCHAROPINE DEHYDROGENASE-LIKE OXIDOREDUCTASE"/>
    <property type="match status" value="1"/>
</dbReference>
<dbReference type="GO" id="GO:0005811">
    <property type="term" value="C:lipid droplet"/>
    <property type="evidence" value="ECO:0007669"/>
    <property type="project" value="TreeGrafter"/>
</dbReference>
<dbReference type="GO" id="GO:0005886">
    <property type="term" value="C:plasma membrane"/>
    <property type="evidence" value="ECO:0007669"/>
    <property type="project" value="TreeGrafter"/>
</dbReference>